<dbReference type="GeneID" id="36838267"/>
<reference evidence="1 2" key="1">
    <citation type="submission" date="2018-05" db="EMBL/GenBank/DDBJ databases">
        <title>Complete Genome Sequences of Extremely Thermoacidophilic, Metal-Mobilizing Type-Strain Members of the Archaeal Family Sulfolobaceae: Acidianus brierleyi DSM-1651T, Acidianus sulfidivorans DSM-18786T, Metallosphaera hakonensis DSM-7519T, and Metallosphaera prunae DSM-10039T.</title>
        <authorList>
            <person name="Counts J.A."/>
            <person name="Kelly R.M."/>
        </authorList>
    </citation>
    <scope>NUCLEOTIDE SEQUENCE [LARGE SCALE GENOMIC DNA]</scope>
    <source>
        <strain evidence="1 2">JP7</strain>
    </source>
</reference>
<dbReference type="AlphaFoldDB" id="A0A2U9IP75"/>
<sequence>MPYVESNYCFPYEVKRINIGDIVVIKPATIKSNGKVIVIPPLSLISNNCNRPLDSTFWIDGVKIKGKEVVRLYDGDFEVNGKIDVLSPEFLPGYTLQKILDDVRLRIRIYNDGVPILSINDYPLVLVKNNEVIINTSDYPILFRLVGYSIYYYISSEYSEEI</sequence>
<proteinExistence type="predicted"/>
<keyword evidence="2" id="KW-1185">Reference proteome</keyword>
<dbReference type="OrthoDB" id="43036at2157"/>
<gene>
    <name evidence="1" type="ORF">DFR86_09820</name>
</gene>
<dbReference type="EMBL" id="CP029288">
    <property type="protein sequence ID" value="AWR97812.1"/>
    <property type="molecule type" value="Genomic_DNA"/>
</dbReference>
<organism evidence="1 2">
    <name type="scientific">Acidianus sulfidivorans JP7</name>
    <dbReference type="NCBI Taxonomy" id="619593"/>
    <lineage>
        <taxon>Archaea</taxon>
        <taxon>Thermoproteota</taxon>
        <taxon>Thermoprotei</taxon>
        <taxon>Sulfolobales</taxon>
        <taxon>Sulfolobaceae</taxon>
        <taxon>Acidianus</taxon>
    </lineage>
</organism>
<dbReference type="RefSeq" id="WP_110380702.1">
    <property type="nucleotide sequence ID" value="NZ_CP029288.2"/>
</dbReference>
<evidence type="ECO:0000313" key="1">
    <source>
        <dbReference type="EMBL" id="AWR97812.1"/>
    </source>
</evidence>
<accession>A0A2U9IP75</accession>
<evidence type="ECO:0000313" key="2">
    <source>
        <dbReference type="Proteomes" id="UP000248410"/>
    </source>
</evidence>
<dbReference type="KEGG" id="asul:DFR86_09820"/>
<dbReference type="Proteomes" id="UP000248410">
    <property type="component" value="Chromosome"/>
</dbReference>
<protein>
    <submittedName>
        <fullName evidence="1">Uncharacterized protein</fullName>
    </submittedName>
</protein>
<name>A0A2U9IP75_9CREN</name>